<dbReference type="InterPro" id="IPR032675">
    <property type="entry name" value="LRR_dom_sf"/>
</dbReference>
<accession>A0A6A0BGF0</accession>
<evidence type="ECO:0000313" key="1">
    <source>
        <dbReference type="EMBL" id="GFH43341.1"/>
    </source>
</evidence>
<name>A0A6A0BGF0_9LACT</name>
<proteinExistence type="predicted"/>
<reference evidence="1 2" key="1">
    <citation type="submission" date="2020-02" db="EMBL/GenBank/DDBJ databases">
        <title>Draft genome sequence of Lactococcus sp. Hs30E4-3.</title>
        <authorList>
            <person name="Noda S."/>
            <person name="Yuki M."/>
            <person name="Ohkuma M."/>
        </authorList>
    </citation>
    <scope>NUCLEOTIDE SEQUENCE [LARGE SCALE GENOMIC DNA]</scope>
    <source>
        <strain evidence="1 2">Hs30E4-3</strain>
    </source>
</reference>
<dbReference type="AlphaFoldDB" id="A0A6A0BGF0"/>
<dbReference type="RefSeq" id="WP_172209776.1">
    <property type="nucleotide sequence ID" value="NZ_BLLI01000079.1"/>
</dbReference>
<dbReference type="Gene3D" id="3.80.10.10">
    <property type="entry name" value="Ribonuclease Inhibitor"/>
    <property type="match status" value="1"/>
</dbReference>
<keyword evidence="2" id="KW-1185">Reference proteome</keyword>
<protein>
    <recommendedName>
        <fullName evidence="3">Internalin</fullName>
    </recommendedName>
</protein>
<dbReference type="EMBL" id="BLLI01000079">
    <property type="protein sequence ID" value="GFH43341.1"/>
    <property type="molecule type" value="Genomic_DNA"/>
</dbReference>
<comment type="caution">
    <text evidence="1">The sequence shown here is derived from an EMBL/GenBank/DDBJ whole genome shotgun (WGS) entry which is preliminary data.</text>
</comment>
<evidence type="ECO:0000313" key="2">
    <source>
        <dbReference type="Proteomes" id="UP000480303"/>
    </source>
</evidence>
<evidence type="ECO:0008006" key="3">
    <source>
        <dbReference type="Google" id="ProtNLM"/>
    </source>
</evidence>
<dbReference type="Proteomes" id="UP000480303">
    <property type="component" value="Unassembled WGS sequence"/>
</dbReference>
<gene>
    <name evidence="1" type="ORF">Hs30E_18920</name>
</gene>
<organism evidence="1 2">
    <name type="scientific">Pseudolactococcus hodotermopsidis</name>
    <dbReference type="NCBI Taxonomy" id="2709157"/>
    <lineage>
        <taxon>Bacteria</taxon>
        <taxon>Bacillati</taxon>
        <taxon>Bacillota</taxon>
        <taxon>Bacilli</taxon>
        <taxon>Lactobacillales</taxon>
        <taxon>Streptococcaceae</taxon>
        <taxon>Pseudolactococcus</taxon>
    </lineage>
</organism>
<sequence>MPITDISMWGSTAAHEIKDFTGINLFKNLVRFYCISDELTSLEISDLPSLLQFDCYNDTLTSLTVSNCQKLDNTIFRNLYWNKDVSGFSLKWDK</sequence>